<dbReference type="Proteomes" id="UP000531561">
    <property type="component" value="Unassembled WGS sequence"/>
</dbReference>
<dbReference type="GeneID" id="59263942"/>
<proteinExistence type="predicted"/>
<evidence type="ECO:0000313" key="1">
    <source>
        <dbReference type="EMBL" id="KAF5870526.1"/>
    </source>
</evidence>
<dbReference type="AlphaFoldDB" id="A0A8H6EFR1"/>
<dbReference type="RefSeq" id="XP_037189473.1">
    <property type="nucleotide sequence ID" value="XM_037340250.1"/>
</dbReference>
<keyword evidence="2" id="KW-1185">Reference proteome</keyword>
<name>A0A8H6EFR1_9HELO</name>
<protein>
    <submittedName>
        <fullName evidence="1">Uncharacterized protein</fullName>
    </submittedName>
</protein>
<organism evidence="1 2">
    <name type="scientific">Botrytis fragariae</name>
    <dbReference type="NCBI Taxonomy" id="1964551"/>
    <lineage>
        <taxon>Eukaryota</taxon>
        <taxon>Fungi</taxon>
        <taxon>Dikarya</taxon>
        <taxon>Ascomycota</taxon>
        <taxon>Pezizomycotina</taxon>
        <taxon>Leotiomycetes</taxon>
        <taxon>Helotiales</taxon>
        <taxon>Sclerotiniaceae</taxon>
        <taxon>Botrytis</taxon>
    </lineage>
</organism>
<evidence type="ECO:0000313" key="2">
    <source>
        <dbReference type="Proteomes" id="UP000531561"/>
    </source>
</evidence>
<comment type="caution">
    <text evidence="1">The sequence shown here is derived from an EMBL/GenBank/DDBJ whole genome shotgun (WGS) entry which is preliminary data.</text>
</comment>
<sequence length="102" mass="11584">MLLITSMSATATITVTKTLYDIVSFTTLSTVISPNPNLSNQRHNIHIFTFCISHKQLIKHNHINNHKNTPWFEFLVNAFISSANSSLLVYYLGCDYPRGLKN</sequence>
<reference evidence="1 2" key="1">
    <citation type="journal article" date="2020" name="Phytopathology">
        <title>A high-quality genome resource of Botrytis fragariae, a new and rapidly spreading fungal pathogen causing strawberry gray mold in the U.S.A.</title>
        <authorList>
            <person name="Wu Y."/>
            <person name="Saski C.A."/>
            <person name="Schnabel G."/>
            <person name="Xiao S."/>
            <person name="Hu M."/>
        </authorList>
    </citation>
    <scope>NUCLEOTIDE SEQUENCE [LARGE SCALE GENOMIC DNA]</scope>
    <source>
        <strain evidence="1 2">BVB16</strain>
    </source>
</reference>
<gene>
    <name evidence="1" type="ORF">Bfra_009914</name>
</gene>
<dbReference type="EMBL" id="JABFCT010000014">
    <property type="protein sequence ID" value="KAF5870526.1"/>
    <property type="molecule type" value="Genomic_DNA"/>
</dbReference>
<accession>A0A8H6EFR1</accession>